<keyword evidence="1" id="KW-0479">Metal-binding</keyword>
<dbReference type="Proteomes" id="UP000220797">
    <property type="component" value="Unassembled WGS sequence"/>
</dbReference>
<keyword evidence="8" id="KW-1185">Reference proteome</keyword>
<evidence type="ECO:0000313" key="7">
    <source>
        <dbReference type="EMBL" id="CRG97564.1"/>
    </source>
</evidence>
<dbReference type="GO" id="GO:0008270">
    <property type="term" value="F:zinc ion binding"/>
    <property type="evidence" value="ECO:0007669"/>
    <property type="project" value="UniProtKB-KW"/>
</dbReference>
<dbReference type="OMA" id="CTQKKIC"/>
<organism evidence="7 8">
    <name type="scientific">Plasmodium gallinaceum</name>
    <dbReference type="NCBI Taxonomy" id="5849"/>
    <lineage>
        <taxon>Eukaryota</taxon>
        <taxon>Sar</taxon>
        <taxon>Alveolata</taxon>
        <taxon>Apicomplexa</taxon>
        <taxon>Aconoidasida</taxon>
        <taxon>Haemosporida</taxon>
        <taxon>Plasmodiidae</taxon>
        <taxon>Plasmodium</taxon>
        <taxon>Plasmodium (Haemamoeba)</taxon>
    </lineage>
</organism>
<evidence type="ECO:0000313" key="8">
    <source>
        <dbReference type="Proteomes" id="UP000220797"/>
    </source>
</evidence>
<feature type="compositionally biased region" description="Basic and acidic residues" evidence="5">
    <location>
        <begin position="70"/>
        <end position="83"/>
    </location>
</feature>
<feature type="compositionally biased region" description="Basic and acidic residues" evidence="5">
    <location>
        <begin position="172"/>
        <end position="194"/>
    </location>
</feature>
<evidence type="ECO:0000256" key="1">
    <source>
        <dbReference type="ARBA" id="ARBA00022723"/>
    </source>
</evidence>
<feature type="compositionally biased region" description="Low complexity" evidence="5">
    <location>
        <begin position="45"/>
        <end position="56"/>
    </location>
</feature>
<dbReference type="AlphaFoldDB" id="A0A1J1GYD6"/>
<evidence type="ECO:0000259" key="6">
    <source>
        <dbReference type="PROSITE" id="PS50199"/>
    </source>
</evidence>
<gene>
    <name evidence="7" type="ORF">PGAL8A_00513700</name>
</gene>
<feature type="compositionally biased region" description="Basic and acidic residues" evidence="5">
    <location>
        <begin position="99"/>
        <end position="108"/>
    </location>
</feature>
<dbReference type="GeneID" id="39733670"/>
<dbReference type="RefSeq" id="XP_028530365.1">
    <property type="nucleotide sequence ID" value="XM_028673964.1"/>
</dbReference>
<evidence type="ECO:0000256" key="3">
    <source>
        <dbReference type="ARBA" id="ARBA00022833"/>
    </source>
</evidence>
<feature type="compositionally biased region" description="Basic residues" evidence="5">
    <location>
        <begin position="204"/>
        <end position="213"/>
    </location>
</feature>
<evidence type="ECO:0000256" key="2">
    <source>
        <dbReference type="ARBA" id="ARBA00022771"/>
    </source>
</evidence>
<accession>A0A1J1GYD6</accession>
<dbReference type="SUPFAM" id="SSF90209">
    <property type="entry name" value="Ran binding protein zinc finger-like"/>
    <property type="match status" value="1"/>
</dbReference>
<name>A0A1J1GYD6_PLAGA</name>
<feature type="domain" description="RanBP2-type" evidence="6">
    <location>
        <begin position="1"/>
        <end position="30"/>
    </location>
</feature>
<protein>
    <recommendedName>
        <fullName evidence="6">RanBP2-type domain-containing protein</fullName>
    </recommendedName>
</protein>
<evidence type="ECO:0000256" key="5">
    <source>
        <dbReference type="SAM" id="MobiDB-lite"/>
    </source>
</evidence>
<dbReference type="VEuPathDB" id="PlasmoDB:PGAL8A_00513700"/>
<dbReference type="EMBL" id="CVMV01000110">
    <property type="protein sequence ID" value="CRG97564.1"/>
    <property type="molecule type" value="Genomic_DNA"/>
</dbReference>
<keyword evidence="3" id="KW-0862">Zinc</keyword>
<feature type="region of interest" description="Disordered" evidence="5">
    <location>
        <begin position="172"/>
        <end position="213"/>
    </location>
</feature>
<comment type="caution">
    <text evidence="7">The sequence shown here is derived from an EMBL/GenBank/DDBJ whole genome shotgun (WGS) entry which is preliminary data.</text>
</comment>
<feature type="region of interest" description="Disordered" evidence="5">
    <location>
        <begin position="42"/>
        <end position="124"/>
    </location>
</feature>
<dbReference type="PROSITE" id="PS01358">
    <property type="entry name" value="ZF_RANBP2_1"/>
    <property type="match status" value="1"/>
</dbReference>
<dbReference type="InterPro" id="IPR036443">
    <property type="entry name" value="Znf_RanBP2_sf"/>
</dbReference>
<sequence length="213" mass="24068">MSNAWRCEACLVMNSEDAYECVCCMQKRNINIEDNANTATVTSSTIDSNNNDNINNSEKKKNNNNNKKLTNNEKAKSSEESITKNKNTKVKKNATNILKDTKKKEKNNVNENVSKLEGGGFMPSVKPADNHESSKSIFLTGIDNTSTPIVTTTSNKQKKELKNNLEEKNKVMEKNKVIEKNKEKKKIESNEKGSNKRIQPARKCTQKKICYKT</sequence>
<proteinExistence type="predicted"/>
<reference evidence="7" key="1">
    <citation type="submission" date="2015-04" db="EMBL/GenBank/DDBJ databases">
        <authorList>
            <consortium name="Pathogen Informatics"/>
        </authorList>
    </citation>
    <scope>NUCLEOTIDE SEQUENCE [LARGE SCALE GENOMIC DNA]</scope>
    <source>
        <strain evidence="7">8A</strain>
    </source>
</reference>
<dbReference type="OrthoDB" id="386953at2759"/>
<dbReference type="PROSITE" id="PS50199">
    <property type="entry name" value="ZF_RANBP2_2"/>
    <property type="match status" value="1"/>
</dbReference>
<dbReference type="InterPro" id="IPR001876">
    <property type="entry name" value="Znf_RanBP2"/>
</dbReference>
<evidence type="ECO:0000256" key="4">
    <source>
        <dbReference type="PROSITE-ProRule" id="PRU00322"/>
    </source>
</evidence>
<keyword evidence="2 4" id="KW-0863">Zinc-finger</keyword>